<evidence type="ECO:0008006" key="4">
    <source>
        <dbReference type="Google" id="ProtNLM"/>
    </source>
</evidence>
<keyword evidence="3" id="KW-1185">Reference proteome</keyword>
<dbReference type="SUPFAM" id="SSF110087">
    <property type="entry name" value="DR1885-like metal-binding protein"/>
    <property type="match status" value="1"/>
</dbReference>
<gene>
    <name evidence="2" type="ORF">C5689_14305</name>
</gene>
<protein>
    <recommendedName>
        <fullName evidence="4">Copper chaperone PCu(A)C</fullName>
    </recommendedName>
</protein>
<dbReference type="InterPro" id="IPR006311">
    <property type="entry name" value="TAT_signal"/>
</dbReference>
<proteinExistence type="predicted"/>
<dbReference type="Pfam" id="PF04314">
    <property type="entry name" value="PCuAC"/>
    <property type="match status" value="1"/>
</dbReference>
<dbReference type="OrthoDB" id="9796962at2"/>
<evidence type="ECO:0000313" key="2">
    <source>
        <dbReference type="EMBL" id="PWB93194.1"/>
    </source>
</evidence>
<dbReference type="PANTHER" id="PTHR36302:SF1">
    <property type="entry name" value="COPPER CHAPERONE PCU(A)C"/>
    <property type="match status" value="1"/>
</dbReference>
<evidence type="ECO:0000313" key="3">
    <source>
        <dbReference type="Proteomes" id="UP000245137"/>
    </source>
</evidence>
<comment type="caution">
    <text evidence="2">The sequence shown here is derived from an EMBL/GenBank/DDBJ whole genome shotgun (WGS) entry which is preliminary data.</text>
</comment>
<name>A0A2U1SNK7_METSR</name>
<reference evidence="2 3" key="1">
    <citation type="journal article" date="2018" name="Appl. Microbiol. Biotechnol.">
        <title>Co-cultivation of the strictly anaerobic methanogen Methanosarcina barkeri with aerobic methanotrophs in an oxygen-limited membrane bioreactor.</title>
        <authorList>
            <person name="In 't Zandt M.H."/>
            <person name="van den Bosch T.J.M."/>
            <person name="Rijkers R."/>
            <person name="van Kessel M.A.H.J."/>
            <person name="Jetten M.S.M."/>
            <person name="Welte C.U."/>
        </authorList>
    </citation>
    <scope>NUCLEOTIDE SEQUENCE [LARGE SCALE GENOMIC DNA]</scope>
    <source>
        <strain evidence="2 3">DSM 17706</strain>
    </source>
</reference>
<feature type="region of interest" description="Disordered" evidence="1">
    <location>
        <begin position="160"/>
        <end position="200"/>
    </location>
</feature>
<accession>A0A2U1SNK7</accession>
<dbReference type="Gene3D" id="2.60.40.1890">
    <property type="entry name" value="PCu(A)C copper chaperone"/>
    <property type="match status" value="1"/>
</dbReference>
<dbReference type="EMBL" id="PUIV01000026">
    <property type="protein sequence ID" value="PWB93194.1"/>
    <property type="molecule type" value="Genomic_DNA"/>
</dbReference>
<dbReference type="InterPro" id="IPR007410">
    <property type="entry name" value="LpqE-like"/>
</dbReference>
<dbReference type="AlphaFoldDB" id="A0A2U1SNK7"/>
<organism evidence="2 3">
    <name type="scientific">Methylosinus sporium</name>
    <dbReference type="NCBI Taxonomy" id="428"/>
    <lineage>
        <taxon>Bacteria</taxon>
        <taxon>Pseudomonadati</taxon>
        <taxon>Pseudomonadota</taxon>
        <taxon>Alphaproteobacteria</taxon>
        <taxon>Hyphomicrobiales</taxon>
        <taxon>Methylocystaceae</taxon>
        <taxon>Methylosinus</taxon>
    </lineage>
</organism>
<feature type="compositionally biased region" description="Basic and acidic residues" evidence="1">
    <location>
        <begin position="180"/>
        <end position="192"/>
    </location>
</feature>
<evidence type="ECO:0000256" key="1">
    <source>
        <dbReference type="SAM" id="MobiDB-lite"/>
    </source>
</evidence>
<dbReference type="Proteomes" id="UP000245137">
    <property type="component" value="Unassembled WGS sequence"/>
</dbReference>
<dbReference type="PANTHER" id="PTHR36302">
    <property type="entry name" value="BLR7088 PROTEIN"/>
    <property type="match status" value="1"/>
</dbReference>
<dbReference type="InterPro" id="IPR058248">
    <property type="entry name" value="Lxx211020-like"/>
</dbReference>
<dbReference type="RefSeq" id="WP_108917979.1">
    <property type="nucleotide sequence ID" value="NZ_BGJY01000014.1"/>
</dbReference>
<sequence length="200" mass="21047">MSIDRRRVLLLTGGAALAASGLGVASAHEYRKGGLEVEHPWLRAPRDGESEADLFMAVYNRGDAADRLIAVKSPEIGGFALHVAPHFAVATDAIFFPNGSKVALAPGGSFIRLSGIKKINPVGRGFEVTLVFEKAGELPIEASIDAPDAAHAHDAEAMERWEKAHGRGVTDTPQEGAAQGEDHRSGHEDMKGGGEAPPAQ</sequence>
<dbReference type="InterPro" id="IPR036182">
    <property type="entry name" value="PCuAC_sf"/>
</dbReference>
<dbReference type="PROSITE" id="PS51318">
    <property type="entry name" value="TAT"/>
    <property type="match status" value="1"/>
</dbReference>